<gene>
    <name evidence="1" type="ORF">QAD02_000505</name>
</gene>
<organism evidence="1 2">
    <name type="scientific">Eretmocerus hayati</name>
    <dbReference type="NCBI Taxonomy" id="131215"/>
    <lineage>
        <taxon>Eukaryota</taxon>
        <taxon>Metazoa</taxon>
        <taxon>Ecdysozoa</taxon>
        <taxon>Arthropoda</taxon>
        <taxon>Hexapoda</taxon>
        <taxon>Insecta</taxon>
        <taxon>Pterygota</taxon>
        <taxon>Neoptera</taxon>
        <taxon>Endopterygota</taxon>
        <taxon>Hymenoptera</taxon>
        <taxon>Apocrita</taxon>
        <taxon>Proctotrupomorpha</taxon>
        <taxon>Chalcidoidea</taxon>
        <taxon>Aphelinidae</taxon>
        <taxon>Aphelininae</taxon>
        <taxon>Eretmocerus</taxon>
    </lineage>
</organism>
<comment type="caution">
    <text evidence="1">The sequence shown here is derived from an EMBL/GenBank/DDBJ whole genome shotgun (WGS) entry which is preliminary data.</text>
</comment>
<evidence type="ECO:0000313" key="1">
    <source>
        <dbReference type="EMBL" id="KAJ8669246.1"/>
    </source>
</evidence>
<evidence type="ECO:0000313" key="2">
    <source>
        <dbReference type="Proteomes" id="UP001239111"/>
    </source>
</evidence>
<dbReference type="EMBL" id="CM056743">
    <property type="protein sequence ID" value="KAJ8669246.1"/>
    <property type="molecule type" value="Genomic_DNA"/>
</dbReference>
<proteinExistence type="predicted"/>
<protein>
    <submittedName>
        <fullName evidence="1">Uncharacterized protein</fullName>
    </submittedName>
</protein>
<name>A0ACC2NDS1_9HYME</name>
<dbReference type="Proteomes" id="UP001239111">
    <property type="component" value="Chromosome 3"/>
</dbReference>
<accession>A0ACC2NDS1</accession>
<reference evidence="1" key="1">
    <citation type="submission" date="2023-04" db="EMBL/GenBank/DDBJ databases">
        <title>A chromosome-level genome assembly of the parasitoid wasp Eretmocerus hayati.</title>
        <authorList>
            <person name="Zhong Y."/>
            <person name="Liu S."/>
            <person name="Liu Y."/>
        </authorList>
    </citation>
    <scope>NUCLEOTIDE SEQUENCE</scope>
    <source>
        <strain evidence="1">ZJU_SS_LIU_2023</strain>
    </source>
</reference>
<keyword evidence="2" id="KW-1185">Reference proteome</keyword>
<sequence>MDYITADNIHDVVSGLFMDNTAVKAYLLLCNRSVQTKEMNKLRQNFGQYFSLFPILRRDPEEFKKYMRMSIETFDYILEGVTPLLRKNWNQLHTRAIGAEERLVVTLRFLATGATYESLKFTFFMGKSTIAGIIKETVVAIRDAFHETHMSLLNRERLRNIAEGFQRAVYFNYKHYFSIVLQAQVDAYGRFASIDVGGFGQQSDGGTFATSDLYTYIEDGDIVIPRAEKLPGTNIWLPHFFIGDDAYLLALHTLKAYSGKALSLSQRNFNEFFNGIRRIVECAFGMMTNKFRMLLTTLHQHPKTVDHLVRCICLLHDIIIDREGLTGDEPHGRVRNIRVRSCPRNLDRQRRLGGSGVQAREDLRTYLDSRK</sequence>